<dbReference type="AlphaFoldDB" id="A0A0K2VBS9"/>
<proteinExistence type="predicted"/>
<organism evidence="1">
    <name type="scientific">Lepeophtheirus salmonis</name>
    <name type="common">Salmon louse</name>
    <name type="synonym">Caligus salmonis</name>
    <dbReference type="NCBI Taxonomy" id="72036"/>
    <lineage>
        <taxon>Eukaryota</taxon>
        <taxon>Metazoa</taxon>
        <taxon>Ecdysozoa</taxon>
        <taxon>Arthropoda</taxon>
        <taxon>Crustacea</taxon>
        <taxon>Multicrustacea</taxon>
        <taxon>Hexanauplia</taxon>
        <taxon>Copepoda</taxon>
        <taxon>Siphonostomatoida</taxon>
        <taxon>Caligidae</taxon>
        <taxon>Lepeophtheirus</taxon>
    </lineage>
</organism>
<protein>
    <submittedName>
        <fullName evidence="1">Uncharacterized protein</fullName>
    </submittedName>
</protein>
<evidence type="ECO:0000313" key="1">
    <source>
        <dbReference type="EMBL" id="CDW47765.1"/>
    </source>
</evidence>
<accession>A0A0K2VBS9</accession>
<reference evidence="1" key="1">
    <citation type="submission" date="2014-05" db="EMBL/GenBank/DDBJ databases">
        <authorList>
            <person name="Chronopoulou M."/>
        </authorList>
    </citation>
    <scope>NUCLEOTIDE SEQUENCE</scope>
    <source>
        <tissue evidence="1">Whole organism</tissue>
    </source>
</reference>
<sequence length="58" mass="6628">SSRVSLAQRPRPRPNPPLFVKSFRGGEGILWVFDIKLYIRESNSGRIASDLPRDLIFT</sequence>
<name>A0A0K2VBS9_LEPSM</name>
<dbReference type="EMBL" id="HACA01030404">
    <property type="protein sequence ID" value="CDW47765.1"/>
    <property type="molecule type" value="Transcribed_RNA"/>
</dbReference>
<feature type="non-terminal residue" evidence="1">
    <location>
        <position position="1"/>
    </location>
</feature>